<dbReference type="Proteomes" id="UP000054051">
    <property type="component" value="Unassembled WGS sequence"/>
</dbReference>
<dbReference type="NCBIfam" id="TIGR01635">
    <property type="entry name" value="tail_comp_S"/>
    <property type="match status" value="1"/>
</dbReference>
<protein>
    <submittedName>
        <fullName evidence="1">Phage virion morphogenesis protein</fullName>
    </submittedName>
</protein>
<dbReference type="Pfam" id="PF05069">
    <property type="entry name" value="Phage_tail_S"/>
    <property type="match status" value="1"/>
</dbReference>
<dbReference type="InterPro" id="IPR006522">
    <property type="entry name" value="Phage_virion_morphogenesis"/>
</dbReference>
<dbReference type="eggNOG" id="COG5005">
    <property type="taxonomic scope" value="Bacteria"/>
</dbReference>
<proteinExistence type="predicted"/>
<evidence type="ECO:0000313" key="2">
    <source>
        <dbReference type="Proteomes" id="UP000054051"/>
    </source>
</evidence>
<dbReference type="AlphaFoldDB" id="G2JAP7"/>
<keyword evidence="2" id="KW-1185">Reference proteome</keyword>
<gene>
    <name evidence="1" type="ORF">CAGGBEG34_310022</name>
</gene>
<evidence type="ECO:0000313" key="1">
    <source>
        <dbReference type="EMBL" id="CCD29849.1"/>
    </source>
</evidence>
<accession>G2JAP7</accession>
<reference evidence="1 2" key="1">
    <citation type="submission" date="2011-08" db="EMBL/GenBank/DDBJ databases">
        <title>The genome of the obligate endobacterium of an arbuscular mycorrhizal fungus reveals an interphylum network of nutritional interactions.</title>
        <authorList>
            <person name="Ghignone S."/>
            <person name="Salvioli A."/>
            <person name="Anca I."/>
            <person name="Lumini E."/>
            <person name="Ortu G."/>
            <person name="Petiti L."/>
            <person name="Cruveiller S."/>
            <person name="Bianciotto V."/>
            <person name="Piffanelli P."/>
            <person name="Lanfranco L."/>
            <person name="Bonfante P."/>
        </authorList>
    </citation>
    <scope>NUCLEOTIDE SEQUENCE [LARGE SCALE GENOMIC DNA]</scope>
    <source>
        <strain evidence="1 2">BEG34</strain>
    </source>
</reference>
<organism evidence="1 2">
    <name type="scientific">Candidatus Glomeribacter gigasporarum BEG34</name>
    <dbReference type="NCBI Taxonomy" id="1070319"/>
    <lineage>
        <taxon>Bacteria</taxon>
        <taxon>Pseudomonadati</taxon>
        <taxon>Pseudomonadota</taxon>
        <taxon>Betaproteobacteria</taxon>
        <taxon>Burkholderiales</taxon>
        <taxon>Burkholderiaceae</taxon>
        <taxon>Candidatus Glomeribacter</taxon>
    </lineage>
</organism>
<name>G2JAP7_9BURK</name>
<dbReference type="EMBL" id="CAFB01000049">
    <property type="protein sequence ID" value="CCD29849.1"/>
    <property type="molecule type" value="Genomic_DNA"/>
</dbReference>
<dbReference type="STRING" id="1070319.CAGGBEG34_310022"/>
<comment type="caution">
    <text evidence="1">The sequence shown here is derived from an EMBL/GenBank/DDBJ whole genome shotgun (WGS) entry which is preliminary data.</text>
</comment>
<sequence>MHRVKRAHPSARLREKMGRIRRKPQAMFVKLRTARFLKSQSDARGITVGFTGRVARLARVHHYGETDQVAPGGPAYRYPARKLLGFTPADRQIIRDRLLAYLA</sequence>